<dbReference type="GeneTree" id="ENSGT01150000286978"/>
<dbReference type="STRING" id="8187.ENSLCAP00010006884"/>
<dbReference type="CDD" id="cd05748">
    <property type="entry name" value="Ig_Titin_like"/>
    <property type="match status" value="2"/>
</dbReference>
<feature type="domain" description="Ig-like" evidence="3">
    <location>
        <begin position="847"/>
        <end position="936"/>
    </location>
</feature>
<dbReference type="InterPro" id="IPR013098">
    <property type="entry name" value="Ig_I-set"/>
</dbReference>
<dbReference type="FunFam" id="2.60.40.10:FF:000003">
    <property type="entry name" value="Titin isoform E"/>
    <property type="match status" value="2"/>
</dbReference>
<dbReference type="InterPro" id="IPR007110">
    <property type="entry name" value="Ig-like_dom"/>
</dbReference>
<feature type="domain" description="Fibronectin type-III" evidence="4">
    <location>
        <begin position="658"/>
        <end position="753"/>
    </location>
</feature>
<dbReference type="InParanoid" id="A0A4W6C774"/>
<dbReference type="FunFam" id="2.60.40.10:FF:000034">
    <property type="entry name" value="Titin isoform A"/>
    <property type="match status" value="2"/>
</dbReference>
<evidence type="ECO:0000259" key="4">
    <source>
        <dbReference type="PROSITE" id="PS50853"/>
    </source>
</evidence>
<feature type="domain" description="Fibronectin type-III" evidence="4">
    <location>
        <begin position="559"/>
        <end position="653"/>
    </location>
</feature>
<dbReference type="PRINTS" id="PR00014">
    <property type="entry name" value="FNTYPEIII"/>
</dbReference>
<dbReference type="SMART" id="SM00060">
    <property type="entry name" value="FN3"/>
    <property type="match status" value="7"/>
</dbReference>
<dbReference type="SMART" id="SM00409">
    <property type="entry name" value="IG"/>
    <property type="match status" value="4"/>
</dbReference>
<feature type="domain" description="Ig-like" evidence="3">
    <location>
        <begin position="460"/>
        <end position="549"/>
    </location>
</feature>
<evidence type="ECO:0000313" key="5">
    <source>
        <dbReference type="Ensembl" id="ENSLCAP00010006884.1"/>
    </source>
</evidence>
<proteinExistence type="predicted"/>
<dbReference type="InterPro" id="IPR003961">
    <property type="entry name" value="FN3_dom"/>
</dbReference>
<feature type="domain" description="Fibronectin type-III" evidence="4">
    <location>
        <begin position="943"/>
        <end position="1031"/>
    </location>
</feature>
<feature type="domain" description="Fibronectin type-III" evidence="4">
    <location>
        <begin position="1"/>
        <end position="64"/>
    </location>
</feature>
<reference evidence="5" key="3">
    <citation type="submission" date="2025-09" db="UniProtKB">
        <authorList>
            <consortium name="Ensembl"/>
        </authorList>
    </citation>
    <scope>IDENTIFICATION</scope>
</reference>
<dbReference type="CDD" id="cd00063">
    <property type="entry name" value="FN3"/>
    <property type="match status" value="8"/>
</dbReference>
<dbReference type="InterPro" id="IPR036116">
    <property type="entry name" value="FN3_sf"/>
</dbReference>
<dbReference type="InterPro" id="IPR013783">
    <property type="entry name" value="Ig-like_fold"/>
</dbReference>
<dbReference type="Proteomes" id="UP000314980">
    <property type="component" value="Unassembled WGS sequence"/>
</dbReference>
<dbReference type="Gene3D" id="2.60.40.10">
    <property type="entry name" value="Immunoglobulins"/>
    <property type="match status" value="12"/>
</dbReference>
<protein>
    <recommendedName>
        <fullName evidence="7">Titin</fullName>
    </recommendedName>
</protein>
<dbReference type="Ensembl" id="ENSLCAT00010007065.1">
    <property type="protein sequence ID" value="ENSLCAP00010006884.1"/>
    <property type="gene ID" value="ENSLCAG00010003381.1"/>
</dbReference>
<dbReference type="SUPFAM" id="SSF49265">
    <property type="entry name" value="Fibronectin type III"/>
    <property type="match status" value="5"/>
</dbReference>
<feature type="domain" description="Ig-like" evidence="3">
    <location>
        <begin position="68"/>
        <end position="156"/>
    </location>
</feature>
<dbReference type="FunFam" id="2.60.40.10:FF:000056">
    <property type="entry name" value="twitchin isoform X4"/>
    <property type="match status" value="1"/>
</dbReference>
<reference evidence="6" key="1">
    <citation type="submission" date="2015-09" db="EMBL/GenBank/DDBJ databases">
        <authorList>
            <person name="Sai Rama Sridatta P."/>
        </authorList>
    </citation>
    <scope>NUCLEOTIDE SEQUENCE [LARGE SCALE GENOMIC DNA]</scope>
</reference>
<dbReference type="Pfam" id="PF00041">
    <property type="entry name" value="fn3"/>
    <property type="match status" value="7"/>
</dbReference>
<feature type="domain" description="Fibronectin type-III" evidence="4">
    <location>
        <begin position="163"/>
        <end position="260"/>
    </location>
</feature>
<dbReference type="FunFam" id="2.60.40.10:FF:000031">
    <property type="entry name" value="Myosin-binding protein C, slow type"/>
    <property type="match status" value="2"/>
</dbReference>
<dbReference type="SMART" id="SM00408">
    <property type="entry name" value="IGc2"/>
    <property type="match status" value="4"/>
</dbReference>
<dbReference type="GO" id="GO:0048738">
    <property type="term" value="P:cardiac muscle tissue development"/>
    <property type="evidence" value="ECO:0007669"/>
    <property type="project" value="TreeGrafter"/>
</dbReference>
<feature type="domain" description="Fibronectin type-III" evidence="4">
    <location>
        <begin position="759"/>
        <end position="847"/>
    </location>
</feature>
<dbReference type="InterPro" id="IPR003598">
    <property type="entry name" value="Ig_sub2"/>
</dbReference>
<sequence length="1160" mass="126998">MCYNVEFKPKTGDKWGTACTVKVPEATVPNLTPNEAYLFRVVAINEKGKSEPKDLGLPVVTKDVEIEPSVNLLFNTYSVKAGDDLTLEVPVRGRPKPVVSWKKDGLPLKQTSSLTILNTATSSKILIKEAKREHVGKYEITLANTAGTVTTDIGVVVLDKPGPPKAIKVDAVTSDSITLSWSPPEYDGGCSISNYIVEKRDTNTQEWQMVASNVARTCFKAGRLTHGAEYQFRIYAVNRYGKSTYLDSPGIVAQYNFKQPGPPSTPIVKLATKSYMLVTWNEPVVDGGSAVLGYHLERKERSSILWTKMNRGMIKDTEYKVNGIEEGMMYEFRVYAENIAGIGKCSKACEPVAARDPCDPPGTPVVTAITRTSVSLSWDKPEYDGGAKVSGYIIERRDLPEGRWTRCNFTNVPETHYDVTGLTENSKYDFRVIAKNAAGLFSEPSDNTGPITVKDDVDPPRIMMDVKFRETVFVKAGETLKINADLAGRPAPVVSWTKDGKEIELRARIQIVTTDTSTSVIVKDCIRRDSGQYALTLQNIAGAVTMPINCVIIDKPGPSAGPLQITGLTAEECTLSWGPPQEAGGADITHYVVEKRETSRLAWTLVKGDVTKTYFKVKGLQKGNEYIFRVLAVNKYGLGEALESDAVKVTDPYTIATAPAGVDVTAITGDSMTLTWCKPASDGGSPIIGYVIERREKTGMRWIRVNRDLVVECTTVATKLRKACEYDFRVYAENAAGLSPPSEPSATFRAMDPLVVPSRPTKPKIISSTKDSVSIVWKPPADDGGAPILGYSVEYRDYIRKPLEFTITGLKTDAKYEFCVKAINKVGSSARSPYSDGAAAMDRTAEPSFDVDIEMRKVLIVKHGTAFTLNVPFKGKPVPSVEWAKEGVDLKVRGTIESTDSSTSLTIEKSNRNDSGEYSVTIESPLGKATLPMVVKVLDSPGPPVNVKVSAVTRDSATLTWEAPENDGGDAVKAYHVEKREASKKWVKCATVRTMTHTIKSLREGAEYFFRVRAENHAGLSTTSSFTTAFFDITYHSAVLFYFTEAPEFDLTNYPKNTVYVKAGSDLTFEIPLTGRPMPKVTMSKNNVVIKGSKRLLTEVTPDSLIITLNESISSDAGKYEITASNAGGTTKIFIIFIVMDRPGPPIDEGEEQHPLAEGQ</sequence>
<dbReference type="FunFam" id="2.60.40.10:FF:000002">
    <property type="entry name" value="Titin a"/>
    <property type="match status" value="2"/>
</dbReference>
<feature type="domain" description="Fibronectin type-III" evidence="4">
    <location>
        <begin position="360"/>
        <end position="456"/>
    </location>
</feature>
<organism evidence="5 6">
    <name type="scientific">Lates calcarifer</name>
    <name type="common">Barramundi</name>
    <name type="synonym">Holocentrus calcarifer</name>
    <dbReference type="NCBI Taxonomy" id="8187"/>
    <lineage>
        <taxon>Eukaryota</taxon>
        <taxon>Metazoa</taxon>
        <taxon>Chordata</taxon>
        <taxon>Craniata</taxon>
        <taxon>Vertebrata</taxon>
        <taxon>Euteleostomi</taxon>
        <taxon>Actinopterygii</taxon>
        <taxon>Neopterygii</taxon>
        <taxon>Teleostei</taxon>
        <taxon>Neoteleostei</taxon>
        <taxon>Acanthomorphata</taxon>
        <taxon>Carangaria</taxon>
        <taxon>Carangaria incertae sedis</taxon>
        <taxon>Centropomidae</taxon>
        <taxon>Lates</taxon>
    </lineage>
</organism>
<dbReference type="SUPFAM" id="SSF48726">
    <property type="entry name" value="Immunoglobulin"/>
    <property type="match status" value="4"/>
</dbReference>
<accession>A0A4W6C774</accession>
<keyword evidence="1" id="KW-0677">Repeat</keyword>
<dbReference type="AlphaFoldDB" id="A0A4W6C774"/>
<evidence type="ECO:0000313" key="6">
    <source>
        <dbReference type="Proteomes" id="UP000314980"/>
    </source>
</evidence>
<dbReference type="FunFam" id="2.60.40.10:FF:000011">
    <property type="entry name" value="Titin b"/>
    <property type="match status" value="1"/>
</dbReference>
<keyword evidence="6" id="KW-1185">Reference proteome</keyword>
<dbReference type="PROSITE" id="PS50835">
    <property type="entry name" value="IG_LIKE"/>
    <property type="match status" value="3"/>
</dbReference>
<name>A0A4W6C774_LATCA</name>
<dbReference type="GO" id="GO:0031430">
    <property type="term" value="C:M band"/>
    <property type="evidence" value="ECO:0007669"/>
    <property type="project" value="TreeGrafter"/>
</dbReference>
<dbReference type="InterPro" id="IPR003599">
    <property type="entry name" value="Ig_sub"/>
</dbReference>
<dbReference type="Pfam" id="PF07679">
    <property type="entry name" value="I-set"/>
    <property type="match status" value="4"/>
</dbReference>
<reference evidence="5" key="2">
    <citation type="submission" date="2025-08" db="UniProtKB">
        <authorList>
            <consortium name="Ensembl"/>
        </authorList>
    </citation>
    <scope>IDENTIFICATION</scope>
</reference>
<dbReference type="PROSITE" id="PS50853">
    <property type="entry name" value="FN3"/>
    <property type="match status" value="8"/>
</dbReference>
<dbReference type="InterPro" id="IPR036179">
    <property type="entry name" value="Ig-like_dom_sf"/>
</dbReference>
<dbReference type="GO" id="GO:0045214">
    <property type="term" value="P:sarcomere organization"/>
    <property type="evidence" value="ECO:0007669"/>
    <property type="project" value="TreeGrafter"/>
</dbReference>
<feature type="domain" description="Fibronectin type-III" evidence="4">
    <location>
        <begin position="262"/>
        <end position="357"/>
    </location>
</feature>
<dbReference type="PANTHER" id="PTHR14340">
    <property type="entry name" value="MICROFIBRIL-ASSOCIATED GLYCOPROTEIN 3"/>
    <property type="match status" value="1"/>
</dbReference>
<evidence type="ECO:0000256" key="1">
    <source>
        <dbReference type="ARBA" id="ARBA00022737"/>
    </source>
</evidence>
<dbReference type="GO" id="GO:0008307">
    <property type="term" value="F:structural constituent of muscle"/>
    <property type="evidence" value="ECO:0007669"/>
    <property type="project" value="TreeGrafter"/>
</dbReference>
<evidence type="ECO:0008006" key="7">
    <source>
        <dbReference type="Google" id="ProtNLM"/>
    </source>
</evidence>
<keyword evidence="2" id="KW-0393">Immunoglobulin domain</keyword>
<evidence type="ECO:0000256" key="2">
    <source>
        <dbReference type="ARBA" id="ARBA00023319"/>
    </source>
</evidence>
<evidence type="ECO:0000259" key="3">
    <source>
        <dbReference type="PROSITE" id="PS50835"/>
    </source>
</evidence>
<dbReference type="PANTHER" id="PTHR14340:SF13">
    <property type="entry name" value="TITIN"/>
    <property type="match status" value="1"/>
</dbReference>